<dbReference type="InterPro" id="IPR024087">
    <property type="entry name" value="Creatininase-like_sf"/>
</dbReference>
<dbReference type="PANTHER" id="PTHR35005">
    <property type="entry name" value="3-DEHYDRO-SCYLLO-INOSOSE HYDROLASE"/>
    <property type="match status" value="1"/>
</dbReference>
<feature type="binding site" evidence="6">
    <location>
        <position position="34"/>
    </location>
    <ligand>
        <name>Fe cation</name>
        <dbReference type="ChEBI" id="CHEBI:24875"/>
        <label>1</label>
    </ligand>
</feature>
<dbReference type="Pfam" id="PF02633">
    <property type="entry name" value="Creatininase"/>
    <property type="match status" value="1"/>
</dbReference>
<dbReference type="GO" id="GO:0009231">
    <property type="term" value="P:riboflavin biosynthetic process"/>
    <property type="evidence" value="ECO:0007669"/>
    <property type="project" value="UniProtKB-UniRule"/>
</dbReference>
<feature type="binding site" evidence="6">
    <location>
        <position position="45"/>
    </location>
    <ligand>
        <name>Fe cation</name>
        <dbReference type="ChEBI" id="CHEBI:24875"/>
        <label>2</label>
    </ligand>
</feature>
<evidence type="ECO:0000313" key="9">
    <source>
        <dbReference type="Proteomes" id="UP000217528"/>
    </source>
</evidence>
<dbReference type="UniPathway" id="UPA00275"/>
<comment type="cofactor">
    <cofactor evidence="6">
        <name>Fe(2+)</name>
        <dbReference type="ChEBI" id="CHEBI:29033"/>
    </cofactor>
    <cofactor evidence="6">
        <name>Zn(2+)</name>
        <dbReference type="ChEBI" id="CHEBI:29105"/>
    </cofactor>
    <text evidence="6">Requires an additional second metal ion that could be Fe(2+) or Zn(2+).</text>
</comment>
<comment type="subunit">
    <text evidence="6">Homodimer.</text>
</comment>
<evidence type="ECO:0000256" key="6">
    <source>
        <dbReference type="HAMAP-Rule" id="MF_02116"/>
    </source>
</evidence>
<comment type="pathway">
    <text evidence="6">Cofactor biosynthesis; riboflavin biosynthesis.</text>
</comment>
<evidence type="ECO:0000256" key="4">
    <source>
        <dbReference type="ARBA" id="ARBA00022833"/>
    </source>
</evidence>
<comment type="cofactor">
    <cofactor evidence="6">
        <name>Fe(2+)</name>
        <dbReference type="ChEBI" id="CHEBI:29033"/>
    </cofactor>
    <text evidence="6">Requires one Fe(2+) ion for activity.</text>
</comment>
<dbReference type="EMBL" id="LMVN01000026">
    <property type="protein sequence ID" value="PAV06734.1"/>
    <property type="molecule type" value="Genomic_DNA"/>
</dbReference>
<feature type="binding site" evidence="6">
    <location>
        <position position="115"/>
    </location>
    <ligand>
        <name>Fe cation</name>
        <dbReference type="ChEBI" id="CHEBI:24875"/>
        <label>1</label>
    </ligand>
</feature>
<comment type="caution">
    <text evidence="7">The sequence shown here is derived from an EMBL/GenBank/DDBJ whole genome shotgun (WGS) entry which is preliminary data.</text>
</comment>
<keyword evidence="4 6" id="KW-0862">Zinc</keyword>
<accession>A0A2A2HBU7</accession>
<dbReference type="Proteomes" id="UP000246004">
    <property type="component" value="Unassembled WGS sequence"/>
</dbReference>
<evidence type="ECO:0000313" key="10">
    <source>
        <dbReference type="Proteomes" id="UP000246004"/>
    </source>
</evidence>
<comment type="similarity">
    <text evidence="6">Belongs to the creatininase superfamily. FAPy deformylase family.</text>
</comment>
<gene>
    <name evidence="6" type="primary">arfB</name>
    <name evidence="7" type="ORF">ASJ82_06165</name>
    <name evidence="8" type="ORF">MSCUN_15980</name>
</gene>
<dbReference type="EC" id="3.5.1.102" evidence="6"/>
<dbReference type="Proteomes" id="UP000217528">
    <property type="component" value="Unassembled WGS sequence"/>
</dbReference>
<evidence type="ECO:0000313" key="7">
    <source>
        <dbReference type="EMBL" id="PAV06734.1"/>
    </source>
</evidence>
<dbReference type="Gene3D" id="3.40.50.10310">
    <property type="entry name" value="Creatininase"/>
    <property type="match status" value="1"/>
</dbReference>
<dbReference type="EMBL" id="LWMS01000048">
    <property type="protein sequence ID" value="PWL07516.1"/>
    <property type="molecule type" value="Genomic_DNA"/>
</dbReference>
<dbReference type="InterPro" id="IPR003785">
    <property type="entry name" value="Creatininase/forma_Hydrolase"/>
</dbReference>
<dbReference type="NCBIfam" id="NF033501">
    <property type="entry name" value="ArfB_arch_rifla"/>
    <property type="match status" value="1"/>
</dbReference>
<keyword evidence="5 6" id="KW-0408">Iron</keyword>
<proteinExistence type="inferred from homology"/>
<sequence length="234" mass="25890">MKNKNNIKLKYNSGNVISQEVHKIGIIALGSHRENHGTALPIDTDSKIAATVALNVSIKTGATFLGIFYGATEYDYVKHGIHLDKDELIDDQIIPQLKNIRDMLDIKTVIIVNGHGGNNQIIDSLKYIADETQLQIIFNNSIIENEGPHACTGELSMGKVLGIIDDTMIEEHTNFDLNPEVGMVGLKEARENEPLIDEEAQIVEAEGIMIDEELGLNLLNKAQEDIIDVIKRLI</sequence>
<dbReference type="GO" id="GO:0008198">
    <property type="term" value="F:ferrous iron binding"/>
    <property type="evidence" value="ECO:0007669"/>
    <property type="project" value="UniProtKB-UniRule"/>
</dbReference>
<evidence type="ECO:0000313" key="8">
    <source>
        <dbReference type="EMBL" id="PWL07516.1"/>
    </source>
</evidence>
<reference evidence="7 9" key="2">
    <citation type="journal article" date="2017" name="BMC Genomics">
        <title>Genomic analysis of methanogenic archaea reveals a shift towards energy conservation.</title>
        <authorList>
            <person name="Gilmore S.P."/>
            <person name="Henske J.K."/>
            <person name="Sexton J.A."/>
            <person name="Solomon K.V."/>
            <person name="Seppala S."/>
            <person name="Yoo J.I."/>
            <person name="Huyett L.M."/>
            <person name="Pressman A."/>
            <person name="Cogan J.Z."/>
            <person name="Kivenson V."/>
            <person name="Peng X."/>
            <person name="Tan Y."/>
            <person name="Valentine D.L."/>
            <person name="O'Malley M.A."/>
        </authorList>
    </citation>
    <scope>NUCLEOTIDE SEQUENCE [LARGE SCALE GENOMIC DNA]</scope>
    <source>
        <strain evidence="7 9">1R-7</strain>
    </source>
</reference>
<dbReference type="RefSeq" id="WP_095609165.1">
    <property type="nucleotide sequence ID" value="NZ_LMVN01000026.1"/>
</dbReference>
<dbReference type="OrthoDB" id="46121at2157"/>
<keyword evidence="9" id="KW-1185">Reference proteome</keyword>
<dbReference type="HAMAP" id="MF_02116">
    <property type="entry name" value="FAPy_deform"/>
    <property type="match status" value="1"/>
</dbReference>
<name>A0A2A2HBU7_9EURY</name>
<dbReference type="InterPro" id="IPR024901">
    <property type="entry name" value="FAPy_deformylase"/>
</dbReference>
<dbReference type="UniPathway" id="UPA00071"/>
<evidence type="ECO:0000256" key="1">
    <source>
        <dbReference type="ARBA" id="ARBA00001947"/>
    </source>
</evidence>
<feature type="binding site" evidence="6">
    <location>
        <position position="45"/>
    </location>
    <ligand>
        <name>Fe cation</name>
        <dbReference type="ChEBI" id="CHEBI:24875"/>
        <label>1</label>
    </ligand>
</feature>
<evidence type="ECO:0000256" key="2">
    <source>
        <dbReference type="ARBA" id="ARBA00022723"/>
    </source>
</evidence>
<evidence type="ECO:0000256" key="3">
    <source>
        <dbReference type="ARBA" id="ARBA00022801"/>
    </source>
</evidence>
<dbReference type="PANTHER" id="PTHR35005:SF1">
    <property type="entry name" value="2-AMINO-5-FORMYLAMINO-6-RIBOSYLAMINOPYRIMIDIN-4(3H)-ONE 5'-MONOPHOSPHATE DEFORMYLASE"/>
    <property type="match status" value="1"/>
</dbReference>
<dbReference type="GO" id="GO:0052645">
    <property type="term" value="P:F420-0 metabolic process"/>
    <property type="evidence" value="ECO:0007669"/>
    <property type="project" value="UniProtKB-UniRule"/>
</dbReference>
<comment type="catalytic activity">
    <reaction evidence="6">
        <text>2-amino-5-formylamino-6-(5-phospho-D-ribosylamino)pyrimidin-4(3H)-one + H2O = 2,5-diamino-6-(1-D-ribosylamino)pyrimidin-4(3H)-one 5'-phosphate + formate + H(+)</text>
        <dbReference type="Rhea" id="RHEA:27282"/>
        <dbReference type="ChEBI" id="CHEBI:15377"/>
        <dbReference type="ChEBI" id="CHEBI:15378"/>
        <dbReference type="ChEBI" id="CHEBI:15740"/>
        <dbReference type="ChEBI" id="CHEBI:57258"/>
        <dbReference type="ChEBI" id="CHEBI:59545"/>
        <dbReference type="EC" id="3.5.1.102"/>
    </reaction>
</comment>
<keyword evidence="2 6" id="KW-0479">Metal-binding</keyword>
<comment type="cofactor">
    <cofactor evidence="1">
        <name>Zn(2+)</name>
        <dbReference type="ChEBI" id="CHEBI:29105"/>
    </cofactor>
</comment>
<protein>
    <recommendedName>
        <fullName evidence="6">2-amino-5-formylamino-6-ribosylaminopyrimidin-4(3H)-one 5'-monophosphate deformylase</fullName>
        <shortName evidence="6">FAPy deformylase</shortName>
        <ecNumber evidence="6">3.5.1.102</ecNumber>
    </recommendedName>
    <alternativeName>
        <fullName evidence="6">Formamide hydrolase</fullName>
    </alternativeName>
</protein>
<evidence type="ECO:0000256" key="5">
    <source>
        <dbReference type="ARBA" id="ARBA00023004"/>
    </source>
</evidence>
<comment type="pathway">
    <text evidence="6">Cofactor biosynthesis; coenzyme F420 biosynthesis.</text>
</comment>
<dbReference type="SUPFAM" id="SSF102215">
    <property type="entry name" value="Creatininase"/>
    <property type="match status" value="1"/>
</dbReference>
<organism evidence="7 9">
    <name type="scientific">Methanosphaera cuniculi</name>
    <dbReference type="NCBI Taxonomy" id="1077256"/>
    <lineage>
        <taxon>Archaea</taxon>
        <taxon>Methanobacteriati</taxon>
        <taxon>Methanobacteriota</taxon>
        <taxon>Methanomada group</taxon>
        <taxon>Methanobacteria</taxon>
        <taxon>Methanobacteriales</taxon>
        <taxon>Methanobacteriaceae</taxon>
        <taxon>Methanosphaera</taxon>
    </lineage>
</organism>
<keyword evidence="3 6" id="KW-0378">Hydrolase</keyword>
<comment type="function">
    <text evidence="6">Catalyzes the hydrolysis of the formamide of 2-amino-5-formylamino-6-ribosylamino-4(3H)-pyrimidinone 5'-monophosphate (FAPy) to form 2,5-diamino-6-ribosylamino-4(3H)-pyrimidinone 5'-phosphate (APy).</text>
</comment>
<dbReference type="GO" id="GO:0043729">
    <property type="term" value="F:2-amino-5-formylamino-6-(5-phosphoribosylamino)pyrimidin-4(3H)-one formate-lyase activity"/>
    <property type="evidence" value="ECO:0007669"/>
    <property type="project" value="UniProtKB-EC"/>
</dbReference>
<reference evidence="8 10" key="1">
    <citation type="submission" date="2016-04" db="EMBL/GenBank/DDBJ databases">
        <title>Genome sequence of Methanosphaera cuniculi DSM 4103.</title>
        <authorList>
            <person name="Poehlein A."/>
            <person name="Seedorf H."/>
            <person name="Daniel R."/>
        </authorList>
    </citation>
    <scope>NUCLEOTIDE SEQUENCE [LARGE SCALE GENOMIC DNA]</scope>
    <source>
        <strain evidence="8 10">DSM 4103</strain>
    </source>
</reference>
<feature type="binding site" evidence="6">
    <location>
        <position position="36"/>
    </location>
    <ligand>
        <name>Fe cation</name>
        <dbReference type="ChEBI" id="CHEBI:24875"/>
        <label>2</label>
    </ligand>
</feature>
<dbReference type="AlphaFoldDB" id="A0A2A2HBU7"/>